<dbReference type="InterPro" id="IPR006140">
    <property type="entry name" value="D-isomer_DH_NAD-bd"/>
</dbReference>
<dbReference type="RefSeq" id="WP_026420539.1">
    <property type="nucleotide sequence ID" value="NZ_AUBJ02000001.1"/>
</dbReference>
<dbReference type="SUPFAM" id="SSF52283">
    <property type="entry name" value="Formate/glycerate dehydrogenase catalytic domain-like"/>
    <property type="match status" value="1"/>
</dbReference>
<evidence type="ECO:0000256" key="1">
    <source>
        <dbReference type="ARBA" id="ARBA00005854"/>
    </source>
</evidence>
<feature type="domain" description="D-isomer specific 2-hydroxyacid dehydrogenase catalytic" evidence="5">
    <location>
        <begin position="41"/>
        <end position="318"/>
    </location>
</feature>
<keyword evidence="3" id="KW-0520">NAD</keyword>
<dbReference type="PANTHER" id="PTHR42789:SF1">
    <property type="entry name" value="D-ISOMER SPECIFIC 2-HYDROXYACID DEHYDROGENASE FAMILY PROTEIN (AFU_ORTHOLOGUE AFUA_6G10090)"/>
    <property type="match status" value="1"/>
</dbReference>
<keyword evidence="8" id="KW-1185">Reference proteome</keyword>
<evidence type="ECO:0000259" key="6">
    <source>
        <dbReference type="Pfam" id="PF02826"/>
    </source>
</evidence>
<reference evidence="7 8" key="1">
    <citation type="submission" date="2022-06" db="EMBL/GenBank/DDBJ databases">
        <title>Genomic Encyclopedia of Type Strains, Phase I: the one thousand microbial genomes (KMG-I) project.</title>
        <authorList>
            <person name="Kyrpides N."/>
        </authorList>
    </citation>
    <scope>NUCLEOTIDE SEQUENCE [LARGE SCALE GENOMIC DNA]</scope>
    <source>
        <strain evidence="7 8">DSM 43889</strain>
    </source>
</reference>
<dbReference type="Pfam" id="PF00389">
    <property type="entry name" value="2-Hacid_dh"/>
    <property type="match status" value="1"/>
</dbReference>
<proteinExistence type="inferred from homology"/>
<comment type="similarity">
    <text evidence="1 4">Belongs to the D-isomer specific 2-hydroxyacid dehydrogenase family.</text>
</comment>
<gene>
    <name evidence="7" type="ORF">G443_001432</name>
</gene>
<dbReference type="CDD" id="cd12173">
    <property type="entry name" value="PGDH_4"/>
    <property type="match status" value="1"/>
</dbReference>
<evidence type="ECO:0000259" key="5">
    <source>
        <dbReference type="Pfam" id="PF00389"/>
    </source>
</evidence>
<dbReference type="PROSITE" id="PS00671">
    <property type="entry name" value="D_2_HYDROXYACID_DH_3"/>
    <property type="match status" value="1"/>
</dbReference>
<keyword evidence="2 4" id="KW-0560">Oxidoreductase</keyword>
<evidence type="ECO:0000256" key="4">
    <source>
        <dbReference type="RuleBase" id="RU003719"/>
    </source>
</evidence>
<dbReference type="InterPro" id="IPR029753">
    <property type="entry name" value="D-isomer_DH_CS"/>
</dbReference>
<protein>
    <submittedName>
        <fullName evidence="7">D-3-phosphoglycerate dehydrogenase</fullName>
    </submittedName>
</protein>
<comment type="caution">
    <text evidence="7">The sequence shown here is derived from an EMBL/GenBank/DDBJ whole genome shotgun (WGS) entry which is preliminary data.</text>
</comment>
<dbReference type="InterPro" id="IPR006139">
    <property type="entry name" value="D-isomer_2_OHA_DH_cat_dom"/>
</dbReference>
<dbReference type="Proteomes" id="UP000791080">
    <property type="component" value="Unassembled WGS sequence"/>
</dbReference>
<organism evidence="7 8">
    <name type="scientific">Actinoalloteichus caeruleus DSM 43889</name>
    <dbReference type="NCBI Taxonomy" id="1120930"/>
    <lineage>
        <taxon>Bacteria</taxon>
        <taxon>Bacillati</taxon>
        <taxon>Actinomycetota</taxon>
        <taxon>Actinomycetes</taxon>
        <taxon>Pseudonocardiales</taxon>
        <taxon>Pseudonocardiaceae</taxon>
        <taxon>Actinoalloteichus</taxon>
        <taxon>Actinoalloteichus cyanogriseus</taxon>
    </lineage>
</organism>
<evidence type="ECO:0000313" key="7">
    <source>
        <dbReference type="EMBL" id="MCP2331162.1"/>
    </source>
</evidence>
<dbReference type="PANTHER" id="PTHR42789">
    <property type="entry name" value="D-ISOMER SPECIFIC 2-HYDROXYACID DEHYDROGENASE FAMILY PROTEIN (AFU_ORTHOLOGUE AFUA_6G10090)"/>
    <property type="match status" value="1"/>
</dbReference>
<evidence type="ECO:0000256" key="2">
    <source>
        <dbReference type="ARBA" id="ARBA00023002"/>
    </source>
</evidence>
<dbReference type="InterPro" id="IPR036291">
    <property type="entry name" value="NAD(P)-bd_dom_sf"/>
</dbReference>
<sequence length="324" mass="33875">MTGPSTPVVYVPRPVHPDALELLAGHGRVVPGYGADAVPFEQVADTVEAVLLRTAELRAPSIDRAPRLRVISRHGVGVDTVDVAAATARGIPVCVTPAANTLAVAEHAVALLLAASRLVALADRGVRRGDHDLRRSLIGTQLTGKRLGLVGFGRIGAEVARIARAGFRMEIVAHDPFLRDEEVRARGGSPVGLDELLSTSSAVSLHLPRTDRTAGLLGARELGLLRADAVLVNTARGGIVDEAALVDALRSGRLAGAGLDVVDTEPLPAGHPLTELDNVVLTPHVGGQTRESMRQVAMDAARAVVDVFEGRQPAHAVNPEVFSA</sequence>
<evidence type="ECO:0000313" key="8">
    <source>
        <dbReference type="Proteomes" id="UP000791080"/>
    </source>
</evidence>
<dbReference type="InterPro" id="IPR050857">
    <property type="entry name" value="D-2-hydroxyacid_DH"/>
</dbReference>
<dbReference type="Gene3D" id="3.40.50.720">
    <property type="entry name" value="NAD(P)-binding Rossmann-like Domain"/>
    <property type="match status" value="2"/>
</dbReference>
<feature type="domain" description="D-isomer specific 2-hydroxyacid dehydrogenase NAD-binding" evidence="6">
    <location>
        <begin position="109"/>
        <end position="286"/>
    </location>
</feature>
<dbReference type="Pfam" id="PF02826">
    <property type="entry name" value="2-Hacid_dh_C"/>
    <property type="match status" value="1"/>
</dbReference>
<evidence type="ECO:0000256" key="3">
    <source>
        <dbReference type="ARBA" id="ARBA00023027"/>
    </source>
</evidence>
<dbReference type="EMBL" id="AUBJ02000001">
    <property type="protein sequence ID" value="MCP2331162.1"/>
    <property type="molecule type" value="Genomic_DNA"/>
</dbReference>
<accession>A0ABT1JF88</accession>
<dbReference type="SUPFAM" id="SSF51735">
    <property type="entry name" value="NAD(P)-binding Rossmann-fold domains"/>
    <property type="match status" value="1"/>
</dbReference>
<name>A0ABT1JF88_ACTCY</name>